<reference evidence="4 5" key="1">
    <citation type="journal article" date="2015" name="Nature">
        <title>rRNA introns, odd ribosomes, and small enigmatic genomes across a large radiation of phyla.</title>
        <authorList>
            <person name="Brown C.T."/>
            <person name="Hug L.A."/>
            <person name="Thomas B.C."/>
            <person name="Sharon I."/>
            <person name="Castelle C.J."/>
            <person name="Singh A."/>
            <person name="Wilkins M.J."/>
            <person name="Williams K.H."/>
            <person name="Banfield J.F."/>
        </authorList>
    </citation>
    <scope>NUCLEOTIDE SEQUENCE [LARGE SCALE GENOMIC DNA]</scope>
</reference>
<evidence type="ECO:0000313" key="5">
    <source>
        <dbReference type="Proteomes" id="UP000034224"/>
    </source>
</evidence>
<feature type="domain" description="Response regulatory" evidence="3">
    <location>
        <begin position="6"/>
        <end position="122"/>
    </location>
</feature>
<dbReference type="InterPro" id="IPR011006">
    <property type="entry name" value="CheY-like_superfamily"/>
</dbReference>
<dbReference type="GO" id="GO:0000160">
    <property type="term" value="P:phosphorelay signal transduction system"/>
    <property type="evidence" value="ECO:0007669"/>
    <property type="project" value="InterPro"/>
</dbReference>
<evidence type="ECO:0000313" key="4">
    <source>
        <dbReference type="EMBL" id="KKW14851.1"/>
    </source>
</evidence>
<dbReference type="Proteomes" id="UP000034224">
    <property type="component" value="Unassembled WGS sequence"/>
</dbReference>
<sequence length="125" mass="13766">MPDQKTILLVEDEPLLANLLKQRLEKEGYTMLSAGDGEEALSVLKANHPDLILLDIILPKMSGFELMEKLKDNPAYGSSPIVIISNLGQDSDIEKGKILGAIGYFVKAKLSIEDLIKRIKSFLNA</sequence>
<dbReference type="CDD" id="cd17574">
    <property type="entry name" value="REC_OmpR"/>
    <property type="match status" value="1"/>
</dbReference>
<protein>
    <submittedName>
        <fullName evidence="4">Response regulator</fullName>
    </submittedName>
</protein>
<accession>A0A0G1W7V2</accession>
<feature type="modified residue" description="4-aspartylphosphate" evidence="2">
    <location>
        <position position="55"/>
    </location>
</feature>
<evidence type="ECO:0000256" key="1">
    <source>
        <dbReference type="ARBA" id="ARBA00022553"/>
    </source>
</evidence>
<dbReference type="PANTHER" id="PTHR44591">
    <property type="entry name" value="STRESS RESPONSE REGULATOR PROTEIN 1"/>
    <property type="match status" value="1"/>
</dbReference>
<dbReference type="PROSITE" id="PS50110">
    <property type="entry name" value="RESPONSE_REGULATORY"/>
    <property type="match status" value="1"/>
</dbReference>
<dbReference type="InterPro" id="IPR001789">
    <property type="entry name" value="Sig_transdc_resp-reg_receiver"/>
</dbReference>
<comment type="caution">
    <text evidence="4">The sequence shown here is derived from an EMBL/GenBank/DDBJ whole genome shotgun (WGS) entry which is preliminary data.</text>
</comment>
<keyword evidence="1 2" id="KW-0597">Phosphoprotein</keyword>
<dbReference type="Gene3D" id="3.40.50.2300">
    <property type="match status" value="1"/>
</dbReference>
<dbReference type="SMART" id="SM00448">
    <property type="entry name" value="REC"/>
    <property type="match status" value="1"/>
</dbReference>
<evidence type="ECO:0000259" key="3">
    <source>
        <dbReference type="PROSITE" id="PS50110"/>
    </source>
</evidence>
<dbReference type="Pfam" id="PF00072">
    <property type="entry name" value="Response_reg"/>
    <property type="match status" value="1"/>
</dbReference>
<dbReference type="AlphaFoldDB" id="A0A0G1W7V2"/>
<dbReference type="SUPFAM" id="SSF52172">
    <property type="entry name" value="CheY-like"/>
    <property type="match status" value="1"/>
</dbReference>
<dbReference type="STRING" id="1618665.UY55_C0003G0068"/>
<gene>
    <name evidence="4" type="ORF">UY55_C0003G0068</name>
</gene>
<evidence type="ECO:0000256" key="2">
    <source>
        <dbReference type="PROSITE-ProRule" id="PRU00169"/>
    </source>
</evidence>
<proteinExistence type="predicted"/>
<name>A0A0G1W7V2_9BACT</name>
<organism evidence="4 5">
    <name type="scientific">Candidatus Jorgensenbacteria bacterium GW2011_GWB1_50_10</name>
    <dbReference type="NCBI Taxonomy" id="1618665"/>
    <lineage>
        <taxon>Bacteria</taxon>
        <taxon>Candidatus Joergenseniibacteriota</taxon>
    </lineage>
</organism>
<dbReference type="EMBL" id="LCQK01000003">
    <property type="protein sequence ID" value="KKW14851.1"/>
    <property type="molecule type" value="Genomic_DNA"/>
</dbReference>
<dbReference type="PANTHER" id="PTHR44591:SF3">
    <property type="entry name" value="RESPONSE REGULATORY DOMAIN-CONTAINING PROTEIN"/>
    <property type="match status" value="1"/>
</dbReference>
<dbReference type="InterPro" id="IPR050595">
    <property type="entry name" value="Bact_response_regulator"/>
</dbReference>